<evidence type="ECO:0000256" key="6">
    <source>
        <dbReference type="ARBA" id="ARBA00009999"/>
    </source>
</evidence>
<dbReference type="GeneID" id="113202125"/>
<comment type="subunit">
    <text evidence="7">Homodimer.</text>
</comment>
<comment type="similarity">
    <text evidence="6">Belongs to the HDDC2 family.</text>
</comment>
<evidence type="ECO:0000256" key="13">
    <source>
        <dbReference type="ARBA" id="ARBA00032735"/>
    </source>
</evidence>
<evidence type="ECO:0000256" key="11">
    <source>
        <dbReference type="ARBA" id="ARBA00022801"/>
    </source>
</evidence>
<evidence type="ECO:0000256" key="4">
    <source>
        <dbReference type="ARBA" id="ARBA00001946"/>
    </source>
</evidence>
<dbReference type="KEGG" id="foc:113202125"/>
<dbReference type="SUPFAM" id="SSF109604">
    <property type="entry name" value="HD-domain/PDEase-like"/>
    <property type="match status" value="1"/>
</dbReference>
<comment type="function">
    <text evidence="5">Catalyzes the dephosphorylation of the nucleoside 5'-monophosphates deoxyadenosine monophosphate (dAMP), deoxycytidine monophosphate (dCMP), deoxyguanosine monophosphate (dGMP) and deoxythymidine monophosphate (dTMP).</text>
</comment>
<dbReference type="AlphaFoldDB" id="A0A6J1RUG2"/>
<evidence type="ECO:0000256" key="1">
    <source>
        <dbReference type="ARBA" id="ARBA00001638"/>
    </source>
</evidence>
<dbReference type="EC" id="3.1.3.89" evidence="8"/>
<evidence type="ECO:0000256" key="8">
    <source>
        <dbReference type="ARBA" id="ARBA00012964"/>
    </source>
</evidence>
<evidence type="ECO:0000256" key="7">
    <source>
        <dbReference type="ARBA" id="ARBA00011738"/>
    </source>
</evidence>
<keyword evidence="15" id="KW-1185">Reference proteome</keyword>
<keyword evidence="10" id="KW-0479">Metal-binding</keyword>
<accession>A0A6J1RUG2</accession>
<sequence length="196" mass="22453">MEGSTSSTKMLDFLFLVGKLKHVKRTGWVLRHVPDPECVAGHMHRMAIITFLLDSSETSVDKVKCMQLALIHDLAECIVGDITPHCGVDPEEKHRREDEAMKELCDLAGVSGVELYSLYKEYEAKMTPEAKFVKELDSLDMILEAFSYEKEENQPGHLQEFFDSTKDKFSHPLVLSLVKELHKRRSEFVKVEIQNK</sequence>
<keyword evidence="11" id="KW-0378">Hydrolase</keyword>
<comment type="cofactor">
    <cofactor evidence="3">
        <name>Co(2+)</name>
        <dbReference type="ChEBI" id="CHEBI:48828"/>
    </cofactor>
</comment>
<dbReference type="PANTHER" id="PTHR11845:SF13">
    <property type="entry name" value="5'-DEOXYNUCLEOTIDASE HDDC2"/>
    <property type="match status" value="1"/>
</dbReference>
<dbReference type="Proteomes" id="UP000504606">
    <property type="component" value="Unplaced"/>
</dbReference>
<dbReference type="PANTHER" id="PTHR11845">
    <property type="entry name" value="5'-DEOXYNUCLEOTIDASE HDDC2"/>
    <property type="match status" value="1"/>
</dbReference>
<dbReference type="GO" id="GO:0005737">
    <property type="term" value="C:cytoplasm"/>
    <property type="evidence" value="ECO:0007669"/>
    <property type="project" value="TreeGrafter"/>
</dbReference>
<dbReference type="GO" id="GO:0002953">
    <property type="term" value="F:5'-deoxynucleotidase activity"/>
    <property type="evidence" value="ECO:0007669"/>
    <property type="project" value="UniProtKB-EC"/>
</dbReference>
<reference evidence="16" key="1">
    <citation type="submission" date="2025-08" db="UniProtKB">
        <authorList>
            <consortium name="RefSeq"/>
        </authorList>
    </citation>
    <scope>IDENTIFICATION</scope>
    <source>
        <tissue evidence="16">Whole organism</tissue>
    </source>
</reference>
<evidence type="ECO:0000313" key="15">
    <source>
        <dbReference type="Proteomes" id="UP000504606"/>
    </source>
</evidence>
<evidence type="ECO:0000256" key="5">
    <source>
        <dbReference type="ARBA" id="ARBA00004074"/>
    </source>
</evidence>
<evidence type="ECO:0000259" key="14">
    <source>
        <dbReference type="Pfam" id="PF13023"/>
    </source>
</evidence>
<evidence type="ECO:0000256" key="3">
    <source>
        <dbReference type="ARBA" id="ARBA00001941"/>
    </source>
</evidence>
<evidence type="ECO:0000313" key="16">
    <source>
        <dbReference type="RefSeq" id="XP_026271998.1"/>
    </source>
</evidence>
<evidence type="ECO:0000256" key="10">
    <source>
        <dbReference type="ARBA" id="ARBA00022723"/>
    </source>
</evidence>
<evidence type="ECO:0000256" key="9">
    <source>
        <dbReference type="ARBA" id="ARBA00015933"/>
    </source>
</evidence>
<dbReference type="GO" id="GO:0009159">
    <property type="term" value="P:deoxyribonucleoside monophosphate catabolic process"/>
    <property type="evidence" value="ECO:0007669"/>
    <property type="project" value="UniProtKB-ARBA"/>
</dbReference>
<organism evidence="15 16">
    <name type="scientific">Frankliniella occidentalis</name>
    <name type="common">Western flower thrips</name>
    <name type="synonym">Euthrips occidentalis</name>
    <dbReference type="NCBI Taxonomy" id="133901"/>
    <lineage>
        <taxon>Eukaryota</taxon>
        <taxon>Metazoa</taxon>
        <taxon>Ecdysozoa</taxon>
        <taxon>Arthropoda</taxon>
        <taxon>Hexapoda</taxon>
        <taxon>Insecta</taxon>
        <taxon>Pterygota</taxon>
        <taxon>Neoptera</taxon>
        <taxon>Paraneoptera</taxon>
        <taxon>Thysanoptera</taxon>
        <taxon>Terebrantia</taxon>
        <taxon>Thripoidea</taxon>
        <taxon>Thripidae</taxon>
        <taxon>Frankliniella</taxon>
    </lineage>
</organism>
<dbReference type="OrthoDB" id="10254258at2759"/>
<comment type="catalytic activity">
    <reaction evidence="1">
        <text>a 2'-deoxyribonucleoside 5'-phosphate + H2O = a 2'-deoxyribonucleoside + phosphate</text>
        <dbReference type="Rhea" id="RHEA:36167"/>
        <dbReference type="ChEBI" id="CHEBI:15377"/>
        <dbReference type="ChEBI" id="CHEBI:18274"/>
        <dbReference type="ChEBI" id="CHEBI:43474"/>
        <dbReference type="ChEBI" id="CHEBI:65317"/>
        <dbReference type="EC" id="3.1.3.89"/>
    </reaction>
</comment>
<keyword evidence="12" id="KW-0460">Magnesium</keyword>
<gene>
    <name evidence="16" type="primary">LOC113202125</name>
</gene>
<evidence type="ECO:0000256" key="12">
    <source>
        <dbReference type="ARBA" id="ARBA00022842"/>
    </source>
</evidence>
<protein>
    <recommendedName>
        <fullName evidence="9">5'-deoxynucleotidase HDDC2</fullName>
        <ecNumber evidence="8">3.1.3.89</ecNumber>
    </recommendedName>
    <alternativeName>
        <fullName evidence="13">HD domain-containing protein 2</fullName>
    </alternativeName>
</protein>
<proteinExistence type="inferred from homology"/>
<dbReference type="InterPro" id="IPR039356">
    <property type="entry name" value="YfbR/HDDC2"/>
</dbReference>
<feature type="domain" description="HD" evidence="14">
    <location>
        <begin position="17"/>
        <end position="170"/>
    </location>
</feature>
<comment type="cofactor">
    <cofactor evidence="2">
        <name>Mn(2+)</name>
        <dbReference type="ChEBI" id="CHEBI:29035"/>
    </cofactor>
</comment>
<dbReference type="InterPro" id="IPR006674">
    <property type="entry name" value="HD_domain"/>
</dbReference>
<dbReference type="GO" id="GO:0046872">
    <property type="term" value="F:metal ion binding"/>
    <property type="evidence" value="ECO:0007669"/>
    <property type="project" value="UniProtKB-KW"/>
</dbReference>
<dbReference type="Pfam" id="PF13023">
    <property type="entry name" value="HD_3"/>
    <property type="match status" value="1"/>
</dbReference>
<dbReference type="FunFam" id="1.10.3210.10:FF:000011">
    <property type="entry name" value="HD domain-containing protein 2"/>
    <property type="match status" value="1"/>
</dbReference>
<dbReference type="RefSeq" id="XP_026271998.1">
    <property type="nucleotide sequence ID" value="XM_026416213.2"/>
</dbReference>
<name>A0A6J1RUG2_FRAOC</name>
<evidence type="ECO:0000256" key="2">
    <source>
        <dbReference type="ARBA" id="ARBA00001936"/>
    </source>
</evidence>
<comment type="cofactor">
    <cofactor evidence="4">
        <name>Mg(2+)</name>
        <dbReference type="ChEBI" id="CHEBI:18420"/>
    </cofactor>
</comment>
<dbReference type="Gene3D" id="1.10.3210.10">
    <property type="entry name" value="Hypothetical protein af1432"/>
    <property type="match status" value="1"/>
</dbReference>